<evidence type="ECO:0000259" key="4">
    <source>
        <dbReference type="PROSITE" id="PS01124"/>
    </source>
</evidence>
<dbReference type="GO" id="GO:0043565">
    <property type="term" value="F:sequence-specific DNA binding"/>
    <property type="evidence" value="ECO:0007669"/>
    <property type="project" value="InterPro"/>
</dbReference>
<reference evidence="5 6" key="1">
    <citation type="submission" date="2019-07" db="EMBL/GenBank/DDBJ databases">
        <title>Diversity of Bacteria from Kongsfjorden, Arctic.</title>
        <authorList>
            <person name="Yu Y."/>
        </authorList>
    </citation>
    <scope>NUCLEOTIDE SEQUENCE [LARGE SCALE GENOMIC DNA]</scope>
    <source>
        <strain evidence="5 6">SM1923</strain>
    </source>
</reference>
<dbReference type="InterPro" id="IPR053142">
    <property type="entry name" value="PchR_regulatory_protein"/>
</dbReference>
<dbReference type="STRING" id="553385.GCA_000591415_03711"/>
<evidence type="ECO:0000313" key="6">
    <source>
        <dbReference type="Proteomes" id="UP000319941"/>
    </source>
</evidence>
<dbReference type="PROSITE" id="PS01124">
    <property type="entry name" value="HTH_ARAC_FAMILY_2"/>
    <property type="match status" value="1"/>
</dbReference>
<proteinExistence type="predicted"/>
<dbReference type="SMART" id="SM00342">
    <property type="entry name" value="HTH_ARAC"/>
    <property type="match status" value="1"/>
</dbReference>
<evidence type="ECO:0000256" key="1">
    <source>
        <dbReference type="ARBA" id="ARBA00023015"/>
    </source>
</evidence>
<dbReference type="Proteomes" id="UP000319941">
    <property type="component" value="Unassembled WGS sequence"/>
</dbReference>
<keyword evidence="6" id="KW-1185">Reference proteome</keyword>
<dbReference type="GO" id="GO:0003700">
    <property type="term" value="F:DNA-binding transcription factor activity"/>
    <property type="evidence" value="ECO:0007669"/>
    <property type="project" value="InterPro"/>
</dbReference>
<accession>A0A558HKC4</accession>
<protein>
    <submittedName>
        <fullName evidence="5">Helix-turn-helix transcriptional regulator</fullName>
    </submittedName>
</protein>
<sequence length="334" mass="37413">MSLTPPPGLPSSHTSAGARHRIIELDHVHRMARALTSDHQCQPAEGQSADGALIGNMQLQEVQPGLFMRLNRIRKRADLMIRSRIEPSLKIAVVWRGEPRVSFGPQHHALKPGRALCIALDEPTEFRLQSPKGAYEHSAILTLTPAWLTWHLGVSSASEVMPEARHLAHYHWQPSTRLVERLEEFSRQRPGTLALRLGIESVALEVISECLAARPAQADDSAQRSLQDTSEWKARLEDWISSGEVAYLSQAEIAARLGMSVRQLQRRYRDAYGQTMARDLRRRQLLRAAHLLQDRNVTVEAAAEMAGYRSAANFATAFRRQFGVPPSQRPVVTV</sequence>
<dbReference type="PROSITE" id="PS00041">
    <property type="entry name" value="HTH_ARAC_FAMILY_1"/>
    <property type="match status" value="1"/>
</dbReference>
<dbReference type="InterPro" id="IPR018062">
    <property type="entry name" value="HTH_AraC-typ_CS"/>
</dbReference>
<dbReference type="Pfam" id="PF12833">
    <property type="entry name" value="HTH_18"/>
    <property type="match status" value="1"/>
</dbReference>
<keyword evidence="1" id="KW-0805">Transcription regulation</keyword>
<dbReference type="Gene3D" id="1.10.10.60">
    <property type="entry name" value="Homeodomain-like"/>
    <property type="match status" value="1"/>
</dbReference>
<dbReference type="PANTHER" id="PTHR47893:SF1">
    <property type="entry name" value="REGULATORY PROTEIN PCHR"/>
    <property type="match status" value="1"/>
</dbReference>
<keyword evidence="3" id="KW-0804">Transcription</keyword>
<comment type="caution">
    <text evidence="5">The sequence shown here is derived from an EMBL/GenBank/DDBJ whole genome shotgun (WGS) entry which is preliminary data.</text>
</comment>
<gene>
    <name evidence="5" type="ORF">FQP86_10760</name>
</gene>
<dbReference type="InterPro" id="IPR018060">
    <property type="entry name" value="HTH_AraC"/>
</dbReference>
<dbReference type="OrthoDB" id="6670788at2"/>
<organism evidence="5 6">
    <name type="scientific">Cobetia crustatorum</name>
    <dbReference type="NCBI Taxonomy" id="553385"/>
    <lineage>
        <taxon>Bacteria</taxon>
        <taxon>Pseudomonadati</taxon>
        <taxon>Pseudomonadota</taxon>
        <taxon>Gammaproteobacteria</taxon>
        <taxon>Oceanospirillales</taxon>
        <taxon>Halomonadaceae</taxon>
        <taxon>Cobetia</taxon>
    </lineage>
</organism>
<keyword evidence="2" id="KW-0238">DNA-binding</keyword>
<dbReference type="PANTHER" id="PTHR47893">
    <property type="entry name" value="REGULATORY PROTEIN PCHR"/>
    <property type="match status" value="1"/>
</dbReference>
<dbReference type="RefSeq" id="WP_084488213.1">
    <property type="nucleotide sequence ID" value="NZ_CAWOWR010000127.1"/>
</dbReference>
<evidence type="ECO:0000313" key="5">
    <source>
        <dbReference type="EMBL" id="TVU69592.1"/>
    </source>
</evidence>
<name>A0A558HKC4_9GAMM</name>
<evidence type="ECO:0000256" key="2">
    <source>
        <dbReference type="ARBA" id="ARBA00023125"/>
    </source>
</evidence>
<dbReference type="InterPro" id="IPR009057">
    <property type="entry name" value="Homeodomain-like_sf"/>
</dbReference>
<feature type="domain" description="HTH araC/xylS-type" evidence="4">
    <location>
        <begin position="234"/>
        <end position="332"/>
    </location>
</feature>
<dbReference type="SUPFAM" id="SSF46689">
    <property type="entry name" value="Homeodomain-like"/>
    <property type="match status" value="1"/>
</dbReference>
<dbReference type="AlphaFoldDB" id="A0A558HKC4"/>
<dbReference type="EMBL" id="VNFH01000007">
    <property type="protein sequence ID" value="TVU69592.1"/>
    <property type="molecule type" value="Genomic_DNA"/>
</dbReference>
<evidence type="ECO:0000256" key="3">
    <source>
        <dbReference type="ARBA" id="ARBA00023163"/>
    </source>
</evidence>